<dbReference type="RefSeq" id="WP_268187556.1">
    <property type="nucleotide sequence ID" value="NZ_CP113361.1"/>
</dbReference>
<name>A0A9X9S6E8_METOG</name>
<dbReference type="GeneID" id="76834484"/>
<dbReference type="AlphaFoldDB" id="A0A9X9S6E8"/>
<sequence length="48" mass="5468">MVGPRSDEKETRQQTAGRWGVVELAGIRMIITIRHKERIITYGDGRDA</sequence>
<protein>
    <submittedName>
        <fullName evidence="1">Uncharacterized protein</fullName>
    </submittedName>
</protein>
<keyword evidence="2" id="KW-1185">Reference proteome</keyword>
<organism evidence="1 2">
    <name type="scientific">Methanogenium organophilum</name>
    <dbReference type="NCBI Taxonomy" id="2199"/>
    <lineage>
        <taxon>Archaea</taxon>
        <taxon>Methanobacteriati</taxon>
        <taxon>Methanobacteriota</taxon>
        <taxon>Stenosarchaea group</taxon>
        <taxon>Methanomicrobia</taxon>
        <taxon>Methanomicrobiales</taxon>
        <taxon>Methanomicrobiaceae</taxon>
        <taxon>Methanogenium</taxon>
    </lineage>
</organism>
<evidence type="ECO:0000313" key="2">
    <source>
        <dbReference type="Proteomes" id="UP001163096"/>
    </source>
</evidence>
<proteinExistence type="predicted"/>
<dbReference type="EMBL" id="CP113361">
    <property type="protein sequence ID" value="WAI02278.1"/>
    <property type="molecule type" value="Genomic_DNA"/>
</dbReference>
<dbReference type="KEGG" id="mou:OU421_05240"/>
<gene>
    <name evidence="1" type="ORF">OU421_05240</name>
</gene>
<dbReference type="Proteomes" id="UP001163096">
    <property type="component" value="Chromosome"/>
</dbReference>
<evidence type="ECO:0000313" key="1">
    <source>
        <dbReference type="EMBL" id="WAI02278.1"/>
    </source>
</evidence>
<accession>A0A9X9S6E8</accession>
<reference evidence="1" key="1">
    <citation type="submission" date="2022-11" db="EMBL/GenBank/DDBJ databases">
        <title>Complete genome sequence of Methanogenium organophilum DSM 3596.</title>
        <authorList>
            <person name="Chen S.-C."/>
            <person name="Lai S.-J."/>
            <person name="You Y.-T."/>
        </authorList>
    </citation>
    <scope>NUCLEOTIDE SEQUENCE</scope>
    <source>
        <strain evidence="1">DSM 3596</strain>
    </source>
</reference>